<evidence type="ECO:0000313" key="11">
    <source>
        <dbReference type="Proteomes" id="UP000077069"/>
    </source>
</evidence>
<dbReference type="EMBL" id="KV441548">
    <property type="protein sequence ID" value="OAG11538.1"/>
    <property type="molecule type" value="Genomic_DNA"/>
</dbReference>
<dbReference type="InterPro" id="IPR003663">
    <property type="entry name" value="Sugar/inositol_transpt"/>
</dbReference>
<dbReference type="PRINTS" id="PR00171">
    <property type="entry name" value="SUGRTRNSPORT"/>
</dbReference>
<proteinExistence type="inferred from homology"/>
<dbReference type="Gene3D" id="1.20.1250.20">
    <property type="entry name" value="MFS general substrate transporter like domains"/>
    <property type="match status" value="1"/>
</dbReference>
<keyword evidence="5 8" id="KW-1133">Transmembrane helix</keyword>
<feature type="transmembrane region" description="Helical" evidence="8">
    <location>
        <begin position="190"/>
        <end position="209"/>
    </location>
</feature>
<evidence type="ECO:0000256" key="2">
    <source>
        <dbReference type="ARBA" id="ARBA00010992"/>
    </source>
</evidence>
<dbReference type="PANTHER" id="PTHR48022:SF45">
    <property type="entry name" value="MAJOR FACILITATOR SUPERFAMILY (MFS) PROFILE DOMAIN-CONTAINING PROTEIN-RELATED"/>
    <property type="match status" value="1"/>
</dbReference>
<dbReference type="InterPro" id="IPR020846">
    <property type="entry name" value="MFS_dom"/>
</dbReference>
<dbReference type="NCBIfam" id="TIGR00879">
    <property type="entry name" value="SP"/>
    <property type="match status" value="1"/>
</dbReference>
<comment type="subcellular location">
    <subcellularLocation>
        <location evidence="1">Membrane</location>
        <topology evidence="1">Multi-pass membrane protein</topology>
    </subcellularLocation>
</comment>
<dbReference type="InterPro" id="IPR050360">
    <property type="entry name" value="MFS_Sugar_Transporters"/>
</dbReference>
<feature type="transmembrane region" description="Helical" evidence="8">
    <location>
        <begin position="157"/>
        <end position="178"/>
    </location>
</feature>
<feature type="transmembrane region" description="Helical" evidence="8">
    <location>
        <begin position="99"/>
        <end position="117"/>
    </location>
</feature>
<feature type="transmembrane region" description="Helical" evidence="8">
    <location>
        <begin position="278"/>
        <end position="297"/>
    </location>
</feature>
<accession>A0A177CWW8</accession>
<keyword evidence="4 8" id="KW-0812">Transmembrane</keyword>
<feature type="domain" description="Major facilitator superfamily (MFS) profile" evidence="9">
    <location>
        <begin position="17"/>
        <end position="465"/>
    </location>
</feature>
<dbReference type="Proteomes" id="UP000077069">
    <property type="component" value="Unassembled WGS sequence"/>
</dbReference>
<feature type="transmembrane region" description="Helical" evidence="8">
    <location>
        <begin position="12"/>
        <end position="30"/>
    </location>
</feature>
<sequence>MSSPSRLSGQRLATVRIFGMVAPAFWLYGYNQSNLGGVVGFLDFTNHFPGLDAAHTEGTVKAHHATIQATVVAIYTIGCLIGALSTMSTANLLGRRLSLSLYAAIACIGLLLQASTFSLPQLIVGRIVTGLGVGGVNAIVPVWQSETTSPRNRGKNVIVLGTFVASGIALAAWINFALSFHQGSSLCWRLSLGMPLVFGIPLIFTPFLFPESPRWLVQVGRLDDAARVFGVIKGLGTDDDEVVAAVEQARLAVRDAKEKKTPFFKLLAQKRQRNGYRLFLAFFVNFAAQMTGANAVSYYGTTIFRESLGFAAHQASMLNACVLTWKIFAAVLAFVTIDRVGRRALLLASSSGMAFCMAMLAICVSQLAHSKAAGDVAVFFLFLFMAFFPLGFLAANFLYSAEISTQELRVHSSAVGVATHWLCNFIVAEITPICFAEIGYKTYIIFAVLGCFITPVIYFFFPETNGRTLDEIDQMFLQPKHWWSVTMYSKHFKGMDGAQVELYDGLEKETEERVEEI</sequence>
<dbReference type="GeneID" id="28765842"/>
<evidence type="ECO:0000313" key="10">
    <source>
        <dbReference type="EMBL" id="OAG11538.1"/>
    </source>
</evidence>
<feature type="transmembrane region" description="Helical" evidence="8">
    <location>
        <begin position="123"/>
        <end position="145"/>
    </location>
</feature>
<dbReference type="GO" id="GO:0016020">
    <property type="term" value="C:membrane"/>
    <property type="evidence" value="ECO:0007669"/>
    <property type="project" value="UniProtKB-SubCell"/>
</dbReference>
<reference evidence="10 11" key="1">
    <citation type="submission" date="2016-05" db="EMBL/GenBank/DDBJ databases">
        <title>Comparative analysis of secretome profiles of manganese(II)-oxidizing ascomycete fungi.</title>
        <authorList>
            <consortium name="DOE Joint Genome Institute"/>
            <person name="Zeiner C.A."/>
            <person name="Purvine S.O."/>
            <person name="Zink E.M."/>
            <person name="Wu S."/>
            <person name="Pasa-Tolic L."/>
            <person name="Chaput D.L."/>
            <person name="Haridas S."/>
            <person name="Grigoriev I.V."/>
            <person name="Santelli C.M."/>
            <person name="Hansel C.M."/>
        </authorList>
    </citation>
    <scope>NUCLEOTIDE SEQUENCE [LARGE SCALE GENOMIC DNA]</scope>
    <source>
        <strain evidence="10 11">AP3s5-JAC2a</strain>
    </source>
</reference>
<dbReference type="InterPro" id="IPR036259">
    <property type="entry name" value="MFS_trans_sf"/>
</dbReference>
<evidence type="ECO:0000256" key="8">
    <source>
        <dbReference type="SAM" id="Phobius"/>
    </source>
</evidence>
<keyword evidence="3 7" id="KW-0813">Transport</keyword>
<feature type="transmembrane region" description="Helical" evidence="8">
    <location>
        <begin position="65"/>
        <end position="87"/>
    </location>
</feature>
<dbReference type="InterPro" id="IPR005828">
    <property type="entry name" value="MFS_sugar_transport-like"/>
</dbReference>
<dbReference type="Pfam" id="PF00083">
    <property type="entry name" value="Sugar_tr"/>
    <property type="match status" value="1"/>
</dbReference>
<dbReference type="RefSeq" id="XP_018041903.1">
    <property type="nucleotide sequence ID" value="XM_018182356.1"/>
</dbReference>
<comment type="similarity">
    <text evidence="2 7">Belongs to the major facilitator superfamily. Sugar transporter (TC 2.A.1.1) family.</text>
</comment>
<dbReference type="PANTHER" id="PTHR48022">
    <property type="entry name" value="PLASTIDIC GLUCOSE TRANSPORTER 4"/>
    <property type="match status" value="1"/>
</dbReference>
<dbReference type="OrthoDB" id="6612291at2759"/>
<feature type="transmembrane region" description="Helical" evidence="8">
    <location>
        <begin position="443"/>
        <end position="461"/>
    </location>
</feature>
<evidence type="ECO:0000259" key="9">
    <source>
        <dbReference type="PROSITE" id="PS50850"/>
    </source>
</evidence>
<evidence type="ECO:0000256" key="7">
    <source>
        <dbReference type="RuleBase" id="RU003346"/>
    </source>
</evidence>
<keyword evidence="11" id="KW-1185">Reference proteome</keyword>
<feature type="transmembrane region" description="Helical" evidence="8">
    <location>
        <begin position="379"/>
        <end position="399"/>
    </location>
</feature>
<organism evidence="10 11">
    <name type="scientific">Paraphaeosphaeria sporulosa</name>
    <dbReference type="NCBI Taxonomy" id="1460663"/>
    <lineage>
        <taxon>Eukaryota</taxon>
        <taxon>Fungi</taxon>
        <taxon>Dikarya</taxon>
        <taxon>Ascomycota</taxon>
        <taxon>Pezizomycotina</taxon>
        <taxon>Dothideomycetes</taxon>
        <taxon>Pleosporomycetidae</taxon>
        <taxon>Pleosporales</taxon>
        <taxon>Massarineae</taxon>
        <taxon>Didymosphaeriaceae</taxon>
        <taxon>Paraphaeosphaeria</taxon>
    </lineage>
</organism>
<dbReference type="InParanoid" id="A0A177CWW8"/>
<dbReference type="AlphaFoldDB" id="A0A177CWW8"/>
<evidence type="ECO:0000256" key="1">
    <source>
        <dbReference type="ARBA" id="ARBA00004141"/>
    </source>
</evidence>
<keyword evidence="6 8" id="KW-0472">Membrane</keyword>
<gene>
    <name evidence="10" type="ORF">CC84DRAFT_1211197</name>
</gene>
<evidence type="ECO:0000256" key="3">
    <source>
        <dbReference type="ARBA" id="ARBA00022448"/>
    </source>
</evidence>
<dbReference type="InterPro" id="IPR005829">
    <property type="entry name" value="Sugar_transporter_CS"/>
</dbReference>
<evidence type="ECO:0000256" key="4">
    <source>
        <dbReference type="ARBA" id="ARBA00022692"/>
    </source>
</evidence>
<dbReference type="GO" id="GO:0005351">
    <property type="term" value="F:carbohydrate:proton symporter activity"/>
    <property type="evidence" value="ECO:0007669"/>
    <property type="project" value="TreeGrafter"/>
</dbReference>
<protein>
    <submittedName>
        <fullName evidence="10">General substrate transporter</fullName>
    </submittedName>
</protein>
<evidence type="ECO:0000256" key="5">
    <source>
        <dbReference type="ARBA" id="ARBA00022989"/>
    </source>
</evidence>
<dbReference type="SUPFAM" id="SSF103473">
    <property type="entry name" value="MFS general substrate transporter"/>
    <property type="match status" value="1"/>
</dbReference>
<name>A0A177CWW8_9PLEO</name>
<evidence type="ECO:0000256" key="6">
    <source>
        <dbReference type="ARBA" id="ARBA00023136"/>
    </source>
</evidence>
<feature type="transmembrane region" description="Helical" evidence="8">
    <location>
        <begin position="317"/>
        <end position="337"/>
    </location>
</feature>
<dbReference type="PROSITE" id="PS50850">
    <property type="entry name" value="MFS"/>
    <property type="match status" value="1"/>
</dbReference>
<dbReference type="PROSITE" id="PS00216">
    <property type="entry name" value="SUGAR_TRANSPORT_1"/>
    <property type="match status" value="1"/>
</dbReference>
<feature type="transmembrane region" description="Helical" evidence="8">
    <location>
        <begin position="344"/>
        <end position="367"/>
    </location>
</feature>